<reference evidence="7 8" key="1">
    <citation type="submission" date="2020-08" db="EMBL/GenBank/DDBJ databases">
        <title>Aphidius gifuensis genome sequencing and assembly.</title>
        <authorList>
            <person name="Du Z."/>
        </authorList>
    </citation>
    <scope>NUCLEOTIDE SEQUENCE [LARGE SCALE GENOMIC DNA]</scope>
    <source>
        <strain evidence="7">YNYX2018</strain>
        <tissue evidence="7">Adults</tissue>
    </source>
</reference>
<comment type="caution">
    <text evidence="7">The sequence shown here is derived from an EMBL/GenBank/DDBJ whole genome shotgun (WGS) entry which is preliminary data.</text>
</comment>
<dbReference type="GO" id="GO:0016020">
    <property type="term" value="C:membrane"/>
    <property type="evidence" value="ECO:0007669"/>
    <property type="project" value="UniProtKB-SubCell"/>
</dbReference>
<dbReference type="Pfam" id="PF03311">
    <property type="entry name" value="Cornichon"/>
    <property type="match status" value="1"/>
</dbReference>
<dbReference type="SMART" id="SM01398">
    <property type="entry name" value="Cornichon"/>
    <property type="match status" value="1"/>
</dbReference>
<dbReference type="InterPro" id="IPR003377">
    <property type="entry name" value="Cornichon"/>
</dbReference>
<organism evidence="7 8">
    <name type="scientific">Aphidius gifuensis</name>
    <name type="common">Parasitoid wasp</name>
    <dbReference type="NCBI Taxonomy" id="684658"/>
    <lineage>
        <taxon>Eukaryota</taxon>
        <taxon>Metazoa</taxon>
        <taxon>Ecdysozoa</taxon>
        <taxon>Arthropoda</taxon>
        <taxon>Hexapoda</taxon>
        <taxon>Insecta</taxon>
        <taxon>Pterygota</taxon>
        <taxon>Neoptera</taxon>
        <taxon>Endopterygota</taxon>
        <taxon>Hymenoptera</taxon>
        <taxon>Apocrita</taxon>
        <taxon>Ichneumonoidea</taxon>
        <taxon>Braconidae</taxon>
        <taxon>Aphidiinae</taxon>
        <taxon>Aphidius</taxon>
    </lineage>
</organism>
<feature type="transmembrane region" description="Helical" evidence="6">
    <location>
        <begin position="119"/>
        <end position="141"/>
    </location>
</feature>
<dbReference type="GO" id="GO:0016192">
    <property type="term" value="P:vesicle-mediated transport"/>
    <property type="evidence" value="ECO:0007669"/>
    <property type="project" value="InterPro"/>
</dbReference>
<dbReference type="AlphaFoldDB" id="A0A834XRK9"/>
<dbReference type="PANTHER" id="PTHR12290">
    <property type="entry name" value="CORNICHON-RELATED"/>
    <property type="match status" value="1"/>
</dbReference>
<sequence>MSLISEPLFFTLALLDTGIILFVLVYFVIILSDLECDYLNARQCCSRLNKWVIPKTVAHSVLNLCLLLYGHWILFLMNLPLTIWLWYEYLTVPKGNTGVFDPTEIHNCRLLRRHTRDTMIYLGYYLVFFFIYLYCMIISLLKGDPIDRSDDDNVEF</sequence>
<evidence type="ECO:0000313" key="8">
    <source>
        <dbReference type="Proteomes" id="UP000639338"/>
    </source>
</evidence>
<name>A0A834XRK9_APHGI</name>
<feature type="transmembrane region" description="Helical" evidence="6">
    <location>
        <begin position="7"/>
        <end position="29"/>
    </location>
</feature>
<feature type="transmembrane region" description="Helical" evidence="6">
    <location>
        <begin position="66"/>
        <end position="87"/>
    </location>
</feature>
<keyword evidence="8" id="KW-1185">Reference proteome</keyword>
<comment type="similarity">
    <text evidence="2">Belongs to the cornichon family.</text>
</comment>
<keyword evidence="4 6" id="KW-1133">Transmembrane helix</keyword>
<keyword evidence="3 6" id="KW-0812">Transmembrane</keyword>
<accession>A0A834XRK9</accession>
<evidence type="ECO:0000256" key="4">
    <source>
        <dbReference type="ARBA" id="ARBA00022989"/>
    </source>
</evidence>
<evidence type="ECO:0008006" key="9">
    <source>
        <dbReference type="Google" id="ProtNLM"/>
    </source>
</evidence>
<evidence type="ECO:0000256" key="3">
    <source>
        <dbReference type="ARBA" id="ARBA00022692"/>
    </source>
</evidence>
<evidence type="ECO:0000256" key="1">
    <source>
        <dbReference type="ARBA" id="ARBA00004141"/>
    </source>
</evidence>
<keyword evidence="5 6" id="KW-0472">Membrane</keyword>
<gene>
    <name evidence="7" type="ORF">HCN44_000202</name>
</gene>
<comment type="subcellular location">
    <subcellularLocation>
        <location evidence="1">Membrane</location>
        <topology evidence="1">Multi-pass membrane protein</topology>
    </subcellularLocation>
</comment>
<protein>
    <recommendedName>
        <fullName evidence="9">Protein cornichon homolog 4</fullName>
    </recommendedName>
</protein>
<evidence type="ECO:0000256" key="2">
    <source>
        <dbReference type="ARBA" id="ARBA00010095"/>
    </source>
</evidence>
<dbReference type="EMBL" id="JACMRX010000004">
    <property type="protein sequence ID" value="KAF7990397.1"/>
    <property type="molecule type" value="Genomic_DNA"/>
</dbReference>
<evidence type="ECO:0000256" key="5">
    <source>
        <dbReference type="ARBA" id="ARBA00023136"/>
    </source>
</evidence>
<dbReference type="OrthoDB" id="8775810at2759"/>
<evidence type="ECO:0000256" key="6">
    <source>
        <dbReference type="SAM" id="Phobius"/>
    </source>
</evidence>
<evidence type="ECO:0000313" key="7">
    <source>
        <dbReference type="EMBL" id="KAF7990397.1"/>
    </source>
</evidence>
<proteinExistence type="inferred from homology"/>
<dbReference type="Proteomes" id="UP000639338">
    <property type="component" value="Unassembled WGS sequence"/>
</dbReference>